<dbReference type="PROSITE" id="PS50828">
    <property type="entry name" value="SMR"/>
    <property type="match status" value="1"/>
</dbReference>
<comment type="function">
    <text evidence="7">Endonuclease that is involved in the suppression of homologous recombination and thus may have a key role in the control of bacterial genetic diversity.</text>
</comment>
<keyword evidence="8" id="KW-0175">Coiled coil</keyword>
<dbReference type="GO" id="GO:0006298">
    <property type="term" value="P:mismatch repair"/>
    <property type="evidence" value="ECO:0007669"/>
    <property type="project" value="InterPro"/>
</dbReference>
<accession>A0A2K1P161</accession>
<keyword evidence="1 7" id="KW-0699">rRNA-binding</keyword>
<evidence type="ECO:0000256" key="3">
    <source>
        <dbReference type="ARBA" id="ARBA00022801"/>
    </source>
</evidence>
<dbReference type="InterPro" id="IPR005747">
    <property type="entry name" value="MutS2"/>
</dbReference>
<dbReference type="GO" id="GO:0030983">
    <property type="term" value="F:mismatched DNA binding"/>
    <property type="evidence" value="ECO:0007669"/>
    <property type="project" value="InterPro"/>
</dbReference>
<name>A0A2K1P161_9BACT</name>
<dbReference type="InterPro" id="IPR027417">
    <property type="entry name" value="P-loop_NTPase"/>
</dbReference>
<keyword evidence="7" id="KW-0255">Endonuclease</keyword>
<dbReference type="Gene3D" id="3.40.50.300">
    <property type="entry name" value="P-loop containing nucleotide triphosphate hydrolases"/>
    <property type="match status" value="1"/>
</dbReference>
<dbReference type="SMART" id="SM00463">
    <property type="entry name" value="SMR"/>
    <property type="match status" value="1"/>
</dbReference>
<keyword evidence="5 7" id="KW-0694">RNA-binding</keyword>
<dbReference type="SMART" id="SM00382">
    <property type="entry name" value="AAA"/>
    <property type="match status" value="1"/>
</dbReference>
<dbReference type="InterPro" id="IPR000432">
    <property type="entry name" value="DNA_mismatch_repair_MutS_C"/>
</dbReference>
<dbReference type="Proteomes" id="UP000236434">
    <property type="component" value="Unassembled WGS sequence"/>
</dbReference>
<evidence type="ECO:0000313" key="11">
    <source>
        <dbReference type="Proteomes" id="UP000236434"/>
    </source>
</evidence>
<reference evidence="10 11" key="1">
    <citation type="submission" date="2013-12" db="EMBL/GenBank/DDBJ databases">
        <title>Comparative genomics of Petrotoga isolates.</title>
        <authorList>
            <person name="Nesbo C.L."/>
            <person name="Charchuk R."/>
            <person name="Chow K."/>
        </authorList>
    </citation>
    <scope>NUCLEOTIDE SEQUENCE [LARGE SCALE GENOMIC DNA]</scope>
    <source>
        <strain evidence="10 11">DSM 13574</strain>
    </source>
</reference>
<dbReference type="PANTHER" id="PTHR48466">
    <property type="entry name" value="OS10G0509000 PROTEIN-RELATED"/>
    <property type="match status" value="1"/>
</dbReference>
<dbReference type="EMBL" id="AZRL01000012">
    <property type="protein sequence ID" value="PNR96535.1"/>
    <property type="molecule type" value="Genomic_DNA"/>
</dbReference>
<sequence>MEIQKILNLISTYSHTDYGKEYFLKNVKMYKDLTELDREVNISRVFFDMAIKGTLKDLYGLSYIPSIMEKISNKESIEGKEFRKIGEFLDDGYAIHKHYSGINDLLTDKLSDYKPLLELKDQIFKVFTSEGEIKDNASIELKRIRNGINTVKHQLNVEFNKIKSKYIKYLSLDQPVERNGRLCIALKSENRNVIKGITVGRSDSGATLFVEPDTIIELNENLTDLYSQEKNEINRILSNLTFELQKNKFKIEKNIELMEYIDANIAKARYAKEMNGVFILPHTTKKILLKELKHPLIPKEKIVPIDVELDRNGMIITGPNTGGKTVSLKSIGLAFFMAHSALPVLALNAEMPFIEEIYTDMGDQQDISQNLSTFSAHLLNLKNILENVNEKSIVLIDELGTGTDPIEGAALSKAILKYLLMKGPIIFATSHLSEIKTFSLEEEKLLAASMSFDIETLKPTYKLMIGVPGASHAIEIAERLGIDPQIIEESKINLSEEFSQSEKVLSRLTSIHKEYEESIERIRKKEEEIDNNKKEYEEKLQKLKNKEIESLDPELYQLKEQIKNMRSQIQNVLKEIKQNKDQIDLQEIRKKLKESENMASKLEEIKNTLSQKQKGRKIERSKIKVGMKVKTSNNIMGTVKSVTNSKITVQIDGSPIEITYNPTEIEPLINSDKDKNEEKRIQVKIDQKKNMNTELDVRGYSVNEAIPEIEKFISDLISSGIKEGRIIHGKGTGKLAMGIWDYLRKSSLIKDFKIARSEEGGTGATVIEV</sequence>
<gene>
    <name evidence="7" type="primary">mutS2</name>
    <name evidence="7" type="synonym">rqcU</name>
    <name evidence="10" type="ORF">X929_04245</name>
</gene>
<dbReference type="InterPro" id="IPR036063">
    <property type="entry name" value="Smr_dom_sf"/>
</dbReference>
<dbReference type="EC" id="3.6.4.-" evidence="7"/>
<evidence type="ECO:0000256" key="7">
    <source>
        <dbReference type="HAMAP-Rule" id="MF_00092"/>
    </source>
</evidence>
<keyword evidence="7" id="KW-0540">Nuclease</keyword>
<dbReference type="InterPro" id="IPR036187">
    <property type="entry name" value="DNA_mismatch_repair_MutS_sf"/>
</dbReference>
<dbReference type="SUPFAM" id="SSF160443">
    <property type="entry name" value="SMR domain-like"/>
    <property type="match status" value="1"/>
</dbReference>
<evidence type="ECO:0000313" key="10">
    <source>
        <dbReference type="EMBL" id="PNR96535.1"/>
    </source>
</evidence>
<proteinExistence type="inferred from homology"/>
<dbReference type="HAMAP" id="MF_00092">
    <property type="entry name" value="MutS2"/>
    <property type="match status" value="1"/>
</dbReference>
<dbReference type="GO" id="GO:0019843">
    <property type="term" value="F:rRNA binding"/>
    <property type="evidence" value="ECO:0007669"/>
    <property type="project" value="UniProtKB-UniRule"/>
</dbReference>
<comment type="subunit">
    <text evidence="7">Homodimer. Binds to stalled ribosomes, contacting rRNA.</text>
</comment>
<protein>
    <recommendedName>
        <fullName evidence="7">Endonuclease MutS2</fullName>
        <ecNumber evidence="7">3.1.-.-</ecNumber>
    </recommendedName>
    <alternativeName>
        <fullName evidence="7">Ribosome-associated protein quality control-upstream factor</fullName>
        <shortName evidence="7">RQC-upstream factor</shortName>
        <shortName evidence="7">RqcU</shortName>
        <ecNumber evidence="7">3.6.4.-</ecNumber>
    </alternativeName>
</protein>
<keyword evidence="4 7" id="KW-0067">ATP-binding</keyword>
<dbReference type="SUPFAM" id="SSF52540">
    <property type="entry name" value="P-loop containing nucleoside triphosphate hydrolases"/>
    <property type="match status" value="1"/>
</dbReference>
<dbReference type="NCBIfam" id="TIGR01069">
    <property type="entry name" value="mutS2"/>
    <property type="match status" value="1"/>
</dbReference>
<dbReference type="InterPro" id="IPR002625">
    <property type="entry name" value="Smr_dom"/>
</dbReference>
<dbReference type="GO" id="GO:0140664">
    <property type="term" value="F:ATP-dependent DNA damage sensor activity"/>
    <property type="evidence" value="ECO:0007669"/>
    <property type="project" value="InterPro"/>
</dbReference>
<dbReference type="Pfam" id="PF01713">
    <property type="entry name" value="Smr"/>
    <property type="match status" value="1"/>
</dbReference>
<dbReference type="GO" id="GO:0043023">
    <property type="term" value="F:ribosomal large subunit binding"/>
    <property type="evidence" value="ECO:0007669"/>
    <property type="project" value="UniProtKB-UniRule"/>
</dbReference>
<dbReference type="GO" id="GO:0016887">
    <property type="term" value="F:ATP hydrolysis activity"/>
    <property type="evidence" value="ECO:0007669"/>
    <property type="project" value="InterPro"/>
</dbReference>
<dbReference type="SUPFAM" id="SSF48334">
    <property type="entry name" value="DNA repair protein MutS, domain III"/>
    <property type="match status" value="1"/>
</dbReference>
<keyword evidence="2 7" id="KW-0547">Nucleotide-binding</keyword>
<evidence type="ECO:0000256" key="1">
    <source>
        <dbReference type="ARBA" id="ARBA00022730"/>
    </source>
</evidence>
<organism evidence="10 11">
    <name type="scientific">Petrotoga olearia DSM 13574</name>
    <dbReference type="NCBI Taxonomy" id="1122955"/>
    <lineage>
        <taxon>Bacteria</taxon>
        <taxon>Thermotogati</taxon>
        <taxon>Thermotogota</taxon>
        <taxon>Thermotogae</taxon>
        <taxon>Petrotogales</taxon>
        <taxon>Petrotogaceae</taxon>
        <taxon>Petrotoga</taxon>
    </lineage>
</organism>
<evidence type="ECO:0000256" key="2">
    <source>
        <dbReference type="ARBA" id="ARBA00022741"/>
    </source>
</evidence>
<dbReference type="PIRSF" id="PIRSF005814">
    <property type="entry name" value="MutS_YshD"/>
    <property type="match status" value="1"/>
</dbReference>
<comment type="similarity">
    <text evidence="7">Belongs to the DNA mismatch repair MutS family. MutS2 subfamily.</text>
</comment>
<dbReference type="PANTHER" id="PTHR48466:SF2">
    <property type="entry name" value="OS10G0509000 PROTEIN"/>
    <property type="match status" value="1"/>
</dbReference>
<dbReference type="FunFam" id="3.40.50.300:FF:000830">
    <property type="entry name" value="Endonuclease MutS2"/>
    <property type="match status" value="1"/>
</dbReference>
<dbReference type="InterPro" id="IPR045076">
    <property type="entry name" value="MutS"/>
</dbReference>
<comment type="function">
    <text evidence="7">Acts as a ribosome collision sensor, splitting the ribosome into its 2 subunits. Detects stalled/collided 70S ribosomes which it binds and splits by an ATP-hydrolysis driven conformational change. Acts upstream of the ribosome quality control system (RQC), a ribosome-associated complex that mediates the extraction of incompletely synthesized nascent chains from stalled ribosomes and their subsequent degradation. Probably generates substrates for RQC.</text>
</comment>
<evidence type="ECO:0000256" key="4">
    <source>
        <dbReference type="ARBA" id="ARBA00022840"/>
    </source>
</evidence>
<feature type="binding site" evidence="7">
    <location>
        <begin position="318"/>
        <end position="325"/>
    </location>
    <ligand>
        <name>ATP</name>
        <dbReference type="ChEBI" id="CHEBI:30616"/>
    </ligand>
</feature>
<dbReference type="SMART" id="SM00533">
    <property type="entry name" value="MUTSd"/>
    <property type="match status" value="1"/>
</dbReference>
<keyword evidence="6 7" id="KW-0238">DNA-binding</keyword>
<dbReference type="SMART" id="SM00534">
    <property type="entry name" value="MUTSac"/>
    <property type="match status" value="1"/>
</dbReference>
<feature type="coiled-coil region" evidence="8">
    <location>
        <begin position="505"/>
        <end position="612"/>
    </location>
</feature>
<dbReference type="GO" id="GO:0072344">
    <property type="term" value="P:rescue of stalled ribosome"/>
    <property type="evidence" value="ECO:0007669"/>
    <property type="project" value="UniProtKB-UniRule"/>
</dbReference>
<dbReference type="AlphaFoldDB" id="A0A2K1P161"/>
<evidence type="ECO:0000256" key="5">
    <source>
        <dbReference type="ARBA" id="ARBA00022884"/>
    </source>
</evidence>
<keyword evidence="3 7" id="KW-0378">Hydrolase</keyword>
<dbReference type="GO" id="GO:0045910">
    <property type="term" value="P:negative regulation of DNA recombination"/>
    <property type="evidence" value="ECO:0007669"/>
    <property type="project" value="InterPro"/>
</dbReference>
<evidence type="ECO:0000256" key="8">
    <source>
        <dbReference type="SAM" id="Coils"/>
    </source>
</evidence>
<dbReference type="InterPro" id="IPR007696">
    <property type="entry name" value="DNA_mismatch_repair_MutS_core"/>
</dbReference>
<comment type="caution">
    <text evidence="10">The sequence shown here is derived from an EMBL/GenBank/DDBJ whole genome shotgun (WGS) entry which is preliminary data.</text>
</comment>
<feature type="domain" description="Smr" evidence="9">
    <location>
        <begin position="695"/>
        <end position="769"/>
    </location>
</feature>
<dbReference type="InterPro" id="IPR003593">
    <property type="entry name" value="AAA+_ATPase"/>
</dbReference>
<dbReference type="GO" id="GO:0004519">
    <property type="term" value="F:endonuclease activity"/>
    <property type="evidence" value="ECO:0007669"/>
    <property type="project" value="UniProtKB-UniRule"/>
</dbReference>
<dbReference type="Gene3D" id="3.30.1370.110">
    <property type="match status" value="1"/>
</dbReference>
<dbReference type="EC" id="3.1.-.-" evidence="7"/>
<dbReference type="GO" id="GO:0005524">
    <property type="term" value="F:ATP binding"/>
    <property type="evidence" value="ECO:0007669"/>
    <property type="project" value="UniProtKB-UniRule"/>
</dbReference>
<evidence type="ECO:0000256" key="6">
    <source>
        <dbReference type="ARBA" id="ARBA00023125"/>
    </source>
</evidence>
<dbReference type="Pfam" id="PF00488">
    <property type="entry name" value="MutS_V"/>
    <property type="match status" value="1"/>
</dbReference>
<evidence type="ECO:0000259" key="9">
    <source>
        <dbReference type="PROSITE" id="PS50828"/>
    </source>
</evidence>